<gene>
    <name evidence="1" type="ORF">KR50_02120</name>
</gene>
<dbReference type="AlphaFoldDB" id="A0A0C2WA00"/>
<dbReference type="Proteomes" id="UP000031972">
    <property type="component" value="Unassembled WGS sequence"/>
</dbReference>
<protein>
    <submittedName>
        <fullName evidence="1">Uncharacterized protein</fullName>
    </submittedName>
</protein>
<evidence type="ECO:0000313" key="2">
    <source>
        <dbReference type="Proteomes" id="UP000031972"/>
    </source>
</evidence>
<accession>A0A0C2WA00</accession>
<keyword evidence="2" id="KW-1185">Reference proteome</keyword>
<name>A0A0C2WA00_9BACL</name>
<sequence length="79" mass="9210">MARSNAQKHRLKLLREGKMDPRVKRSPFAQIDLDLCTKTTKTKKEKVNQQKHRNQLTRDEWDGSFLYAKKLGTNVSQAP</sequence>
<dbReference type="EMBL" id="JXRR01000001">
    <property type="protein sequence ID" value="KIL52883.1"/>
    <property type="molecule type" value="Genomic_DNA"/>
</dbReference>
<reference evidence="1 2" key="1">
    <citation type="submission" date="2015-01" db="EMBL/GenBank/DDBJ databases">
        <title>Jeotgalibacillus campisalis genome sequencing.</title>
        <authorList>
            <person name="Goh K.M."/>
            <person name="Chan K.-G."/>
            <person name="Yaakop A.S."/>
            <person name="Ee R."/>
            <person name="Gan H.M."/>
            <person name="Chan C.S."/>
        </authorList>
    </citation>
    <scope>NUCLEOTIDE SEQUENCE [LARGE SCALE GENOMIC DNA]</scope>
    <source>
        <strain evidence="1 2">SF-57</strain>
    </source>
</reference>
<proteinExistence type="predicted"/>
<dbReference type="PATRIC" id="fig|220754.4.peg.215"/>
<dbReference type="RefSeq" id="WP_041053713.1">
    <property type="nucleotide sequence ID" value="NZ_JXRR01000001.1"/>
</dbReference>
<dbReference type="OrthoDB" id="2365803at2"/>
<comment type="caution">
    <text evidence="1">The sequence shown here is derived from an EMBL/GenBank/DDBJ whole genome shotgun (WGS) entry which is preliminary data.</text>
</comment>
<organism evidence="1 2">
    <name type="scientific">Jeotgalibacillus campisalis</name>
    <dbReference type="NCBI Taxonomy" id="220754"/>
    <lineage>
        <taxon>Bacteria</taxon>
        <taxon>Bacillati</taxon>
        <taxon>Bacillota</taxon>
        <taxon>Bacilli</taxon>
        <taxon>Bacillales</taxon>
        <taxon>Caryophanaceae</taxon>
        <taxon>Jeotgalibacillus</taxon>
    </lineage>
</organism>
<evidence type="ECO:0000313" key="1">
    <source>
        <dbReference type="EMBL" id="KIL52883.1"/>
    </source>
</evidence>